<dbReference type="InterPro" id="IPR044792">
    <property type="entry name" value="TAR1"/>
</dbReference>
<dbReference type="EMBL" id="AUSU01010152">
    <property type="protein sequence ID" value="EPS57509.1"/>
    <property type="molecule type" value="Genomic_DNA"/>
</dbReference>
<dbReference type="PANTHER" id="PTHR47188:SF1">
    <property type="entry name" value="PROTEIN TAR1"/>
    <property type="match status" value="1"/>
</dbReference>
<dbReference type="Proteomes" id="UP000015453">
    <property type="component" value="Unassembled WGS sequence"/>
</dbReference>
<comment type="caution">
    <text evidence="1">The sequence shown here is derived from an EMBL/GenBank/DDBJ whole genome shotgun (WGS) entry which is preliminary data.</text>
</comment>
<evidence type="ECO:0000313" key="1">
    <source>
        <dbReference type="EMBL" id="EPS57509.1"/>
    </source>
</evidence>
<dbReference type="OrthoDB" id="1705459at2759"/>
<accession>S8BSY5</accession>
<gene>
    <name evidence="1" type="ORF">M569_17308</name>
</gene>
<dbReference type="GO" id="GO:0043457">
    <property type="term" value="P:regulation of cellular respiration"/>
    <property type="evidence" value="ECO:0007669"/>
    <property type="project" value="InterPro"/>
</dbReference>
<dbReference type="AlphaFoldDB" id="S8BSY5"/>
<name>S8BSY5_9LAMI</name>
<sequence length="263" mass="28977">MEFTTRLGLHSQTARLVDFNFVEQHGPDSTGLSPSLTPLSRGLGSGALQKMHLQTTTRGAKRLDFQAGLFPVRSPLLGKSWLVSSPPLKATRKEDLLWNLWYQLGDTAPHLEAPRRLGSPDRGLCHHGGQIPSISANPTCHPRNNKSRVAPFGWPLSLGPPKSPERMGGLVGVAVTLWRECPWSSLGRNLRSKTRWFAGFCNSHQVSHFATFFIDARAKISVAESRSFIKGHNSAPPTPMKWDGGASRFILSHMEMLMHCAIG</sequence>
<dbReference type="PANTHER" id="PTHR47188">
    <property type="entry name" value="PROTEIN TAR1"/>
    <property type="match status" value="1"/>
</dbReference>
<protein>
    <submittedName>
        <fullName evidence="1">Uncharacterized protein</fullName>
    </submittedName>
</protein>
<proteinExistence type="predicted"/>
<organism evidence="1 2">
    <name type="scientific">Genlisea aurea</name>
    <dbReference type="NCBI Taxonomy" id="192259"/>
    <lineage>
        <taxon>Eukaryota</taxon>
        <taxon>Viridiplantae</taxon>
        <taxon>Streptophyta</taxon>
        <taxon>Embryophyta</taxon>
        <taxon>Tracheophyta</taxon>
        <taxon>Spermatophyta</taxon>
        <taxon>Magnoliopsida</taxon>
        <taxon>eudicotyledons</taxon>
        <taxon>Gunneridae</taxon>
        <taxon>Pentapetalae</taxon>
        <taxon>asterids</taxon>
        <taxon>lamiids</taxon>
        <taxon>Lamiales</taxon>
        <taxon>Lentibulariaceae</taxon>
        <taxon>Genlisea</taxon>
    </lineage>
</organism>
<evidence type="ECO:0000313" key="2">
    <source>
        <dbReference type="Proteomes" id="UP000015453"/>
    </source>
</evidence>
<keyword evidence="2" id="KW-1185">Reference proteome</keyword>
<reference evidence="1 2" key="1">
    <citation type="journal article" date="2013" name="BMC Genomics">
        <title>The miniature genome of a carnivorous plant Genlisea aurea contains a low number of genes and short non-coding sequences.</title>
        <authorList>
            <person name="Leushkin E.V."/>
            <person name="Sutormin R.A."/>
            <person name="Nabieva E.R."/>
            <person name="Penin A.A."/>
            <person name="Kondrashov A.S."/>
            <person name="Logacheva M.D."/>
        </authorList>
    </citation>
    <scope>NUCLEOTIDE SEQUENCE [LARGE SCALE GENOMIC DNA]</scope>
</reference>